<feature type="domain" description="Hydantoinase A/oxoprolinase" evidence="1">
    <location>
        <begin position="214"/>
        <end position="505"/>
    </location>
</feature>
<dbReference type="Pfam" id="PF01968">
    <property type="entry name" value="Hydantoinase_A"/>
    <property type="match status" value="1"/>
</dbReference>
<dbReference type="InterPro" id="IPR008040">
    <property type="entry name" value="Hydant_A_N"/>
</dbReference>
<dbReference type="RefSeq" id="WP_048452603.1">
    <property type="nucleotide sequence ID" value="NZ_LABZ01000139.1"/>
</dbReference>
<reference evidence="4 5" key="1">
    <citation type="submission" date="2015-03" db="EMBL/GenBank/DDBJ databases">
        <title>Genome sequencing of Methylobacterium tarhaniae DSM 25844.</title>
        <authorList>
            <person name="Chaudhry V."/>
            <person name="Patil P.B."/>
        </authorList>
    </citation>
    <scope>NUCLEOTIDE SEQUENCE [LARGE SCALE GENOMIC DNA]</scope>
    <source>
        <strain evidence="4 5">DSM 25844</strain>
    </source>
</reference>
<organism evidence="4 5">
    <name type="scientific">Methylobacterium tarhaniae</name>
    <dbReference type="NCBI Taxonomy" id="1187852"/>
    <lineage>
        <taxon>Bacteria</taxon>
        <taxon>Pseudomonadati</taxon>
        <taxon>Pseudomonadota</taxon>
        <taxon>Alphaproteobacteria</taxon>
        <taxon>Hyphomicrobiales</taxon>
        <taxon>Methylobacteriaceae</taxon>
        <taxon>Methylobacterium</taxon>
    </lineage>
</organism>
<dbReference type="InterPro" id="IPR045079">
    <property type="entry name" value="Oxoprolinase-like"/>
</dbReference>
<dbReference type="Proteomes" id="UP000036449">
    <property type="component" value="Unassembled WGS sequence"/>
</dbReference>
<dbReference type="EMBL" id="LABZ01000139">
    <property type="protein sequence ID" value="KMO37106.1"/>
    <property type="molecule type" value="Genomic_DNA"/>
</dbReference>
<dbReference type="InterPro" id="IPR049517">
    <property type="entry name" value="ACX-like_C"/>
</dbReference>
<accession>A0A0J6VDG9</accession>
<dbReference type="GO" id="GO:0005829">
    <property type="term" value="C:cytosol"/>
    <property type="evidence" value="ECO:0007669"/>
    <property type="project" value="TreeGrafter"/>
</dbReference>
<protein>
    <submittedName>
        <fullName evidence="4">Hydantoinase</fullName>
    </submittedName>
</protein>
<dbReference type="InterPro" id="IPR002821">
    <property type="entry name" value="Hydantoinase_A"/>
</dbReference>
<dbReference type="PANTHER" id="PTHR11365:SF23">
    <property type="entry name" value="HYPOTHETICAL 5-OXOPROLINASE (EUROFUNG)-RELATED"/>
    <property type="match status" value="1"/>
</dbReference>
<dbReference type="GO" id="GO:0017168">
    <property type="term" value="F:5-oxoprolinase (ATP-hydrolyzing) activity"/>
    <property type="evidence" value="ECO:0007669"/>
    <property type="project" value="TreeGrafter"/>
</dbReference>
<evidence type="ECO:0000259" key="3">
    <source>
        <dbReference type="Pfam" id="PF19278"/>
    </source>
</evidence>
<dbReference type="OrthoDB" id="9759608at2"/>
<evidence type="ECO:0000313" key="4">
    <source>
        <dbReference type="EMBL" id="KMO37106.1"/>
    </source>
</evidence>
<gene>
    <name evidence="4" type="ORF">VQ03_19770</name>
</gene>
<dbReference type="PATRIC" id="fig|1187852.3.peg.1366"/>
<feature type="domain" description="Acetophenone carboxylase-like C-terminal" evidence="3">
    <location>
        <begin position="520"/>
        <end position="691"/>
    </location>
</feature>
<name>A0A0J6VDG9_9HYPH</name>
<evidence type="ECO:0000313" key="5">
    <source>
        <dbReference type="Proteomes" id="UP000036449"/>
    </source>
</evidence>
<dbReference type="InterPro" id="IPR043129">
    <property type="entry name" value="ATPase_NBD"/>
</dbReference>
<proteinExistence type="predicted"/>
<sequence length="697" mass="71646">MSGTTARHGAGAGARVGIDVGGTFTDFVLSHPADGRLVHYKEPSTPDDPARAVVRGLVNCAAKAGLAPGEVSLLLHGTTIGLNAIIQRAGARIGLVVTTGFRDILEIARSRMPSSFDFHARKEEPLVPRDRVFEIEARFDPRGHATRTPDAAALDALASAIRAARLDAVALVTVNGYAAPEAEGAIADALQARCAGIAVTSAARIWPEIREYERTLVACLNAYIQPLMQGYFARLASGLAEIGTGAQVFVTASNGGSMSLDSAVARPVETILSGPASGVMAAARLAGAAVTGTEVPAIITFDMGGTSSDIAVALDGEPEFATRTEVGGLPLVLPVVAVSAIGAGGGSIVWIDDHGVLKVGPRSAGADPGPVAYGRGGREPTVTDAYLATGLIDPSRFLGGRMTLDRGAAEAALAGIAARIGLDGAAPAAAGALAVATAGMATELFKTLAQRGLDPADFTLVPFGGAGPTHANLLAQEAGIARVVVPPAAGTFCALGAVSADLRRDFVRSLRTPLEAGSAGRLAATFAALAGEGRAWLEGEGRFAGDVRLQRAADMRYAGQAYELRVGLDHLPDDAPEAAFAEAFHLEHERVYGFRDASAPIQVTTLRLAVIGRTPSLPLPHLPAAQGDPVPRGTRPVYLAGRWHEAAVFDRATLAAGHAFAGPAVVEQEDTTVIVLPGWGAHLDQAGNLHLIRSARA</sequence>
<dbReference type="GO" id="GO:0006749">
    <property type="term" value="P:glutathione metabolic process"/>
    <property type="evidence" value="ECO:0007669"/>
    <property type="project" value="TreeGrafter"/>
</dbReference>
<keyword evidence="5" id="KW-1185">Reference proteome</keyword>
<dbReference type="AlphaFoldDB" id="A0A0J6VDG9"/>
<feature type="domain" description="Hydantoinase/oxoprolinase N-terminal" evidence="2">
    <location>
        <begin position="15"/>
        <end position="192"/>
    </location>
</feature>
<dbReference type="Pfam" id="PF19278">
    <property type="entry name" value="Hydant_A_C"/>
    <property type="match status" value="1"/>
</dbReference>
<dbReference type="SUPFAM" id="SSF53067">
    <property type="entry name" value="Actin-like ATPase domain"/>
    <property type="match status" value="1"/>
</dbReference>
<comment type="caution">
    <text evidence="4">The sequence shown here is derived from an EMBL/GenBank/DDBJ whole genome shotgun (WGS) entry which is preliminary data.</text>
</comment>
<dbReference type="Pfam" id="PF05378">
    <property type="entry name" value="Hydant_A_N"/>
    <property type="match status" value="1"/>
</dbReference>
<evidence type="ECO:0000259" key="2">
    <source>
        <dbReference type="Pfam" id="PF05378"/>
    </source>
</evidence>
<dbReference type="PANTHER" id="PTHR11365">
    <property type="entry name" value="5-OXOPROLINASE RELATED"/>
    <property type="match status" value="1"/>
</dbReference>
<evidence type="ECO:0000259" key="1">
    <source>
        <dbReference type="Pfam" id="PF01968"/>
    </source>
</evidence>